<dbReference type="EMBL" id="CABVHU010000006">
    <property type="protein sequence ID" value="VVO02344.1"/>
    <property type="molecule type" value="Genomic_DNA"/>
</dbReference>
<sequence>MTSCLNNSLLPAATPAPVMTMIPMGTRPPHRPAPHQEREQEPDLEADREVAADLAAGLRVAVDLGVGVAVAVAPEVEVEEQLQLFNSGRRPVVTRLGL</sequence>
<dbReference type="Proteomes" id="UP000409037">
    <property type="component" value="Unassembled WGS sequence"/>
</dbReference>
<protein>
    <submittedName>
        <fullName evidence="2">Uncharacterized protein</fullName>
    </submittedName>
</protein>
<evidence type="ECO:0000313" key="3">
    <source>
        <dbReference type="Proteomes" id="UP000409037"/>
    </source>
</evidence>
<dbReference type="AlphaFoldDB" id="A0A5E7TKR9"/>
<name>A0A5E7TKR9_PSEFL</name>
<proteinExistence type="predicted"/>
<accession>A0A5E7TKR9</accession>
<feature type="compositionally biased region" description="Basic and acidic residues" evidence="1">
    <location>
        <begin position="34"/>
        <end position="46"/>
    </location>
</feature>
<evidence type="ECO:0000256" key="1">
    <source>
        <dbReference type="SAM" id="MobiDB-lite"/>
    </source>
</evidence>
<reference evidence="2 3" key="1">
    <citation type="submission" date="2019-09" db="EMBL/GenBank/DDBJ databases">
        <authorList>
            <person name="Chandra G."/>
            <person name="Truman W A."/>
        </authorList>
    </citation>
    <scope>NUCLEOTIDE SEQUENCE [LARGE SCALE GENOMIC DNA]</scope>
    <source>
        <strain evidence="2">PS833</strain>
    </source>
</reference>
<gene>
    <name evidence="2" type="ORF">PS833_02761</name>
</gene>
<evidence type="ECO:0000313" key="2">
    <source>
        <dbReference type="EMBL" id="VVO02344.1"/>
    </source>
</evidence>
<feature type="region of interest" description="Disordered" evidence="1">
    <location>
        <begin position="1"/>
        <end position="46"/>
    </location>
</feature>
<organism evidence="2 3">
    <name type="scientific">Pseudomonas fluorescens</name>
    <dbReference type="NCBI Taxonomy" id="294"/>
    <lineage>
        <taxon>Bacteria</taxon>
        <taxon>Pseudomonadati</taxon>
        <taxon>Pseudomonadota</taxon>
        <taxon>Gammaproteobacteria</taxon>
        <taxon>Pseudomonadales</taxon>
        <taxon>Pseudomonadaceae</taxon>
        <taxon>Pseudomonas</taxon>
    </lineage>
</organism>